<accession>A0AA86RFF4</accession>
<keyword evidence="6" id="KW-1185">Reference proteome</keyword>
<gene>
    <name evidence="4" type="ORF">HINF_LOCUS17034</name>
    <name evidence="2" type="ORF">HINF_LOCUS24742</name>
    <name evidence="5" type="ORF">HINF_LOCUS27766</name>
    <name evidence="3" type="ORF">HINF_LOCUS61363</name>
</gene>
<proteinExistence type="predicted"/>
<dbReference type="Proteomes" id="UP001642409">
    <property type="component" value="Unassembled WGS sequence"/>
</dbReference>
<evidence type="ECO:0000313" key="6">
    <source>
        <dbReference type="Proteomes" id="UP001642409"/>
    </source>
</evidence>
<reference evidence="4 6" key="2">
    <citation type="submission" date="2024-07" db="EMBL/GenBank/DDBJ databases">
        <authorList>
            <person name="Akdeniz Z."/>
        </authorList>
    </citation>
    <scope>NUCLEOTIDE SEQUENCE [LARGE SCALE GENOMIC DNA]</scope>
</reference>
<evidence type="ECO:0000313" key="3">
    <source>
        <dbReference type="EMBL" id="CAI9973718.1"/>
    </source>
</evidence>
<dbReference type="EMBL" id="CAXDID020000042">
    <property type="protein sequence ID" value="CAL6000916.1"/>
    <property type="molecule type" value="Genomic_DNA"/>
</dbReference>
<keyword evidence="1" id="KW-0812">Transmembrane</keyword>
<protein>
    <submittedName>
        <fullName evidence="4">Hypothetical_protein</fullName>
    </submittedName>
</protein>
<dbReference type="AlphaFoldDB" id="A0AA86RFF4"/>
<evidence type="ECO:0000256" key="1">
    <source>
        <dbReference type="SAM" id="Phobius"/>
    </source>
</evidence>
<evidence type="ECO:0000313" key="4">
    <source>
        <dbReference type="EMBL" id="CAL6000916.1"/>
    </source>
</evidence>
<name>A0AA86RFF4_9EUKA</name>
<comment type="caution">
    <text evidence="3">The sequence shown here is derived from an EMBL/GenBank/DDBJ whole genome shotgun (WGS) entry which is preliminary data.</text>
</comment>
<evidence type="ECO:0000313" key="5">
    <source>
        <dbReference type="EMBL" id="CAL6020745.1"/>
    </source>
</evidence>
<keyword evidence="1" id="KW-0472">Membrane</keyword>
<organism evidence="3">
    <name type="scientific">Hexamita inflata</name>
    <dbReference type="NCBI Taxonomy" id="28002"/>
    <lineage>
        <taxon>Eukaryota</taxon>
        <taxon>Metamonada</taxon>
        <taxon>Diplomonadida</taxon>
        <taxon>Hexamitidae</taxon>
        <taxon>Hexamitinae</taxon>
        <taxon>Hexamita</taxon>
    </lineage>
</organism>
<dbReference type="EMBL" id="CATOUU010000644">
    <property type="protein sequence ID" value="CAI9937097.1"/>
    <property type="molecule type" value="Genomic_DNA"/>
</dbReference>
<keyword evidence="1" id="KW-1133">Transmembrane helix</keyword>
<feature type="transmembrane region" description="Helical" evidence="1">
    <location>
        <begin position="46"/>
        <end position="72"/>
    </location>
</feature>
<reference evidence="3" key="1">
    <citation type="submission" date="2023-06" db="EMBL/GenBank/DDBJ databases">
        <authorList>
            <person name="Kurt Z."/>
        </authorList>
    </citation>
    <scope>NUCLEOTIDE SEQUENCE</scope>
</reference>
<dbReference type="EMBL" id="CATOUU010001125">
    <property type="protein sequence ID" value="CAI9973718.1"/>
    <property type="molecule type" value="Genomic_DNA"/>
</dbReference>
<dbReference type="EMBL" id="CAXDID020000087">
    <property type="protein sequence ID" value="CAL6020745.1"/>
    <property type="molecule type" value="Genomic_DNA"/>
</dbReference>
<sequence>MTDCGYFSSDYCNDECQKQFQFYVCTRISPSDYCCGEVSKAEATKIFIIVGVVLGVLAILGIVGGVLGCYFCRKFAKRNQNQTTYVIGGQIQQSYQQPIQYANNIQPYQQQMLQPATM</sequence>
<evidence type="ECO:0000313" key="2">
    <source>
        <dbReference type="EMBL" id="CAI9937097.1"/>
    </source>
</evidence>